<reference evidence="1 2" key="1">
    <citation type="submission" date="2018-06" db="EMBL/GenBank/DDBJ databases">
        <title>Freshwater and sediment microbial communities from various areas in North America, analyzing microbe dynamics in response to fracking.</title>
        <authorList>
            <person name="Lamendella R."/>
        </authorList>
    </citation>
    <scope>NUCLEOTIDE SEQUENCE [LARGE SCALE GENOMIC DNA]</scope>
    <source>
        <strain evidence="1 2">97B</strain>
    </source>
</reference>
<gene>
    <name evidence="1" type="ORF">DET59_12916</name>
</gene>
<dbReference type="EMBL" id="QNRJ01000029">
    <property type="protein sequence ID" value="RBO99993.1"/>
    <property type="molecule type" value="Genomic_DNA"/>
</dbReference>
<accession>A0A366EC82</accession>
<dbReference type="Proteomes" id="UP000252118">
    <property type="component" value="Unassembled WGS sequence"/>
</dbReference>
<protein>
    <submittedName>
        <fullName evidence="1">Uncharacterized protein</fullName>
    </submittedName>
</protein>
<proteinExistence type="predicted"/>
<dbReference type="RefSeq" id="WP_181778254.1">
    <property type="nucleotide sequence ID" value="NZ_QNRJ01000029.1"/>
</dbReference>
<sequence>MAKQTPKLDKEKDLSFEEQLKLLSKSIGITDFGGNSDQICREVRGKE</sequence>
<evidence type="ECO:0000313" key="1">
    <source>
        <dbReference type="EMBL" id="RBO99993.1"/>
    </source>
</evidence>
<dbReference type="AlphaFoldDB" id="A0A366EC82"/>
<name>A0A366EC82_9BACI</name>
<organism evidence="1 2">
    <name type="scientific">Rossellomorea aquimaris</name>
    <dbReference type="NCBI Taxonomy" id="189382"/>
    <lineage>
        <taxon>Bacteria</taxon>
        <taxon>Bacillati</taxon>
        <taxon>Bacillota</taxon>
        <taxon>Bacilli</taxon>
        <taxon>Bacillales</taxon>
        <taxon>Bacillaceae</taxon>
        <taxon>Rossellomorea</taxon>
    </lineage>
</organism>
<comment type="caution">
    <text evidence="1">The sequence shown here is derived from an EMBL/GenBank/DDBJ whole genome shotgun (WGS) entry which is preliminary data.</text>
</comment>
<evidence type="ECO:0000313" key="2">
    <source>
        <dbReference type="Proteomes" id="UP000252118"/>
    </source>
</evidence>